<dbReference type="Proteomes" id="UP000693972">
    <property type="component" value="Unassembled WGS sequence"/>
</dbReference>
<gene>
    <name evidence="2" type="ORF">KUL25_05660</name>
    <name evidence="3" type="ORF">KUL25_05665</name>
</gene>
<dbReference type="RefSeq" id="WP_257892059.1">
    <property type="nucleotide sequence ID" value="NZ_JAIMBW010000001.1"/>
</dbReference>
<evidence type="ECO:0000256" key="1">
    <source>
        <dbReference type="SAM" id="SignalP"/>
    </source>
</evidence>
<name>A0A975YH41_9RHOB</name>
<dbReference type="EMBL" id="JAIMBW010000001">
    <property type="protein sequence ID" value="MBY4892248.1"/>
    <property type="molecule type" value="Genomic_DNA"/>
</dbReference>
<sequence length="161" mass="17432">MRHFTLAALAALLIAPAAHAQQSPEHSAEAVASAVLHAYRAQEITQLMAHMNQTNQSFVEAYAENPDQFEEMFTGTRSQAGVMWDGFIFPARYSVEPDGTSQAVIPFAVETTSGFAPLADVSAGRLIAVVLTLDSPEDTTWGFEDVNYIPHSTYTGLLDAL</sequence>
<proteinExistence type="predicted"/>
<feature type="signal peptide" evidence="1">
    <location>
        <begin position="1"/>
        <end position="20"/>
    </location>
</feature>
<keyword evidence="4" id="KW-1185">Reference proteome</keyword>
<keyword evidence="1" id="KW-0732">Signal</keyword>
<dbReference type="EMBL" id="CP078073">
    <property type="protein sequence ID" value="QXL89001.1"/>
    <property type="molecule type" value="Genomic_DNA"/>
</dbReference>
<reference evidence="3 4" key="1">
    <citation type="submission" date="2021-07" db="EMBL/GenBank/DDBJ databases">
        <title>Karlodiniumbacter phycospheric gen. nov., sp. nov., a phycosphere bacterium isolated from karlodinium veneficum.</title>
        <authorList>
            <person name="Peng Y."/>
            <person name="Jiang L."/>
            <person name="Lee J."/>
        </authorList>
    </citation>
    <scope>NUCLEOTIDE SEQUENCE</scope>
    <source>
        <strain evidence="3 4">N5</strain>
    </source>
</reference>
<evidence type="ECO:0000313" key="2">
    <source>
        <dbReference type="EMBL" id="MBY4892248.1"/>
    </source>
</evidence>
<evidence type="ECO:0000313" key="4">
    <source>
        <dbReference type="Proteomes" id="UP000693972"/>
    </source>
</evidence>
<dbReference type="AlphaFoldDB" id="A0A975YH41"/>
<evidence type="ECO:0000313" key="3">
    <source>
        <dbReference type="EMBL" id="QXL89001.1"/>
    </source>
</evidence>
<accession>A0A975YH41</accession>
<feature type="chain" id="PRO_5037998442" evidence="1">
    <location>
        <begin position="21"/>
        <end position="161"/>
    </location>
</feature>
<protein>
    <submittedName>
        <fullName evidence="3">Uncharacterized protein</fullName>
    </submittedName>
</protein>
<organism evidence="3">
    <name type="scientific">Gymnodinialimonas phycosphaerae</name>
    <dbReference type="NCBI Taxonomy" id="2841589"/>
    <lineage>
        <taxon>Bacteria</taxon>
        <taxon>Pseudomonadati</taxon>
        <taxon>Pseudomonadota</taxon>
        <taxon>Alphaproteobacteria</taxon>
        <taxon>Rhodobacterales</taxon>
        <taxon>Paracoccaceae</taxon>
        <taxon>Gymnodinialimonas</taxon>
    </lineage>
</organism>